<dbReference type="GO" id="GO:0005096">
    <property type="term" value="F:GTPase activator activity"/>
    <property type="evidence" value="ECO:0007669"/>
    <property type="project" value="InterPro"/>
</dbReference>
<dbReference type="EMBL" id="JANCYW010000002">
    <property type="protein sequence ID" value="KAK4534668.1"/>
    <property type="molecule type" value="Genomic_DNA"/>
</dbReference>
<dbReference type="SUPFAM" id="SSF48371">
    <property type="entry name" value="ARM repeat"/>
    <property type="match status" value="1"/>
</dbReference>
<dbReference type="PANTHER" id="PTHR12658:SF0">
    <property type="entry name" value="TUBULIN-SPECIFIC CHAPERONE D"/>
    <property type="match status" value="1"/>
</dbReference>
<dbReference type="AlphaFoldDB" id="A0AAV9IRK2"/>
<name>A0AAV9IRK2_CYACA</name>
<comment type="caution">
    <text evidence="4">The sequence shown here is derived from an EMBL/GenBank/DDBJ whole genome shotgun (WGS) entry which is preliminary data.</text>
</comment>
<evidence type="ECO:0000259" key="2">
    <source>
        <dbReference type="Pfam" id="PF12612"/>
    </source>
</evidence>
<dbReference type="GO" id="GO:0000226">
    <property type="term" value="P:microtubule cytoskeleton organization"/>
    <property type="evidence" value="ECO:0007669"/>
    <property type="project" value="TreeGrafter"/>
</dbReference>
<evidence type="ECO:0000259" key="3">
    <source>
        <dbReference type="Pfam" id="PF25767"/>
    </source>
</evidence>
<dbReference type="GO" id="GO:0048487">
    <property type="term" value="F:beta-tubulin binding"/>
    <property type="evidence" value="ECO:0007669"/>
    <property type="project" value="InterPro"/>
</dbReference>
<proteinExistence type="predicted"/>
<keyword evidence="5" id="KW-1185">Reference proteome</keyword>
<keyword evidence="1" id="KW-0143">Chaperone</keyword>
<feature type="domain" description="Tubulin-folding cofactor D ARM repeats" evidence="3">
    <location>
        <begin position="294"/>
        <end position="474"/>
    </location>
</feature>
<gene>
    <name evidence="4" type="ORF">CDCA_CDCA02G0693</name>
</gene>
<dbReference type="Gene3D" id="1.25.10.10">
    <property type="entry name" value="Leucine-rich Repeat Variant"/>
    <property type="match status" value="1"/>
</dbReference>
<sequence>MGEEDDSDGTIRLHTMSERRWQRLEAAAAEPAPWSDRRCEEWMGWLSLCREDGTELDALLEAVTGALGETFLARLRREGGGWEAATPAARVLYTLCAVRGRKAIAALLPTDRPRCEQLLRACLATFADRRLLDAAEPYWEAWFVVLVWCAVVVRAPFALDEPIVQSLLPLGQHWLASPSAAREAAAWMLSRLLTRRNDTVTASRLLPFVAWGVRQFEAAAAAAAAVEHWAPAEGVALTLAGVLKLGDAASAEVEMATVQLSEHIDLFEVACSGHTGTKLLQRVALALARRSHWNDAHGNDPQRRRRLEHAIHRLLVRVGHRETRVRWSAAKGVARVAATLPPSWRQQLVHLVAQALQDGPEHGDALRHGACVVVAEMARRDVLQPEMLPVCVDGLLHALVYDEQRVHHSVGAHVRDAACYGCWSLVRAFPSTAWPSLAMPLTQRLLSVALFDREVNCRRAAAAALQECAGRLGDSVAGHETLPALVHFYSVTDRTHTYGELVVTVARLEEGVYRCALAEHLWEHQIRGHWEVSVRRDAAECFGRLAALADAAEFHAWWKPRVHHLLQVVGWGVHGLPATATVAAEHGALLALAALVAADAPDWLDDMDWAAALALVQPPPAEEPAWLVEARCHLMRALLQRYALPVASKQRQQLGHYLYEAIAGAEESAAAAATDALRVYLALLPADGIDADDWWRRVLCDLGSATSSGTGNRHQRLLLAAQVAVGMLGARAPATACLAQLESGWKRCVAAQDPVGASAMVRSIADIVLAQWRRQGNQSQWVDVARHALPWLLQASEVHWIDRQGDVGSRVRRVAMEALARLTACVAALPDAVGWMCEVVARLLGQSSSRIDRMRECAMRALRDVLQQTPAPCLGNEEMPWLGDVCAVDGHDTSATFACLAALCSDHRVPSVCAEHLMAGMVYAAGGMGAAAEAARTELVSALQREDGVAADRFIAAVRDVMVDGGEGDSPKRWRRLRMPVLQVLCALPRTTSSVMRIDEQCAARVLPWLRQWACTRQQARQLMQVAALSGVWLLREESAAAATQVLHMLWARGYPWLRAAVRERWYLAMSVRHGPEHALTQEATFPAPEDSAAEMKPHQQALKL</sequence>
<dbReference type="InterPro" id="IPR011989">
    <property type="entry name" value="ARM-like"/>
</dbReference>
<feature type="domain" description="Tubulin-folding cofactor D C-terminal" evidence="2">
    <location>
        <begin position="838"/>
        <end position="985"/>
    </location>
</feature>
<dbReference type="Pfam" id="PF23579">
    <property type="entry name" value="ARM_TBCD"/>
    <property type="match status" value="1"/>
</dbReference>
<dbReference type="Pfam" id="PF12612">
    <property type="entry name" value="TFCD_C"/>
    <property type="match status" value="1"/>
</dbReference>
<dbReference type="InterPro" id="IPR022577">
    <property type="entry name" value="TBCD_C"/>
</dbReference>
<evidence type="ECO:0000313" key="5">
    <source>
        <dbReference type="Proteomes" id="UP001301350"/>
    </source>
</evidence>
<organism evidence="4 5">
    <name type="scientific">Cyanidium caldarium</name>
    <name type="common">Red alga</name>
    <dbReference type="NCBI Taxonomy" id="2771"/>
    <lineage>
        <taxon>Eukaryota</taxon>
        <taxon>Rhodophyta</taxon>
        <taxon>Bangiophyceae</taxon>
        <taxon>Cyanidiales</taxon>
        <taxon>Cyanidiaceae</taxon>
        <taxon>Cyanidium</taxon>
    </lineage>
</organism>
<dbReference type="Pfam" id="PF25767">
    <property type="entry name" value="ARM_TBCD_2nd"/>
    <property type="match status" value="1"/>
</dbReference>
<dbReference type="InterPro" id="IPR016024">
    <property type="entry name" value="ARM-type_fold"/>
</dbReference>
<evidence type="ECO:0000313" key="4">
    <source>
        <dbReference type="EMBL" id="KAK4534668.1"/>
    </source>
</evidence>
<protein>
    <recommendedName>
        <fullName evidence="6">Tubulin-specific chaperone D</fullName>
    </recommendedName>
</protein>
<accession>A0AAV9IRK2</accession>
<dbReference type="PANTHER" id="PTHR12658">
    <property type="entry name" value="BETA-TUBULIN COFACTOR D"/>
    <property type="match status" value="1"/>
</dbReference>
<dbReference type="InterPro" id="IPR033162">
    <property type="entry name" value="TBCD"/>
</dbReference>
<reference evidence="4 5" key="1">
    <citation type="submission" date="2022-07" db="EMBL/GenBank/DDBJ databases">
        <title>Genome-wide signatures of adaptation to extreme environments.</title>
        <authorList>
            <person name="Cho C.H."/>
            <person name="Yoon H.S."/>
        </authorList>
    </citation>
    <scope>NUCLEOTIDE SEQUENCE [LARGE SCALE GENOMIC DNA]</scope>
    <source>
        <strain evidence="4 5">DBV 063 E5</strain>
    </source>
</reference>
<dbReference type="Proteomes" id="UP001301350">
    <property type="component" value="Unassembled WGS sequence"/>
</dbReference>
<evidence type="ECO:0000256" key="1">
    <source>
        <dbReference type="ARBA" id="ARBA00023186"/>
    </source>
</evidence>
<dbReference type="GO" id="GO:0007023">
    <property type="term" value="P:post-chaperonin tubulin folding pathway"/>
    <property type="evidence" value="ECO:0007669"/>
    <property type="project" value="InterPro"/>
</dbReference>
<dbReference type="GO" id="GO:0007021">
    <property type="term" value="P:tubulin complex assembly"/>
    <property type="evidence" value="ECO:0007669"/>
    <property type="project" value="InterPro"/>
</dbReference>
<evidence type="ECO:0008006" key="6">
    <source>
        <dbReference type="Google" id="ProtNLM"/>
    </source>
</evidence>
<dbReference type="InterPro" id="IPR058033">
    <property type="entry name" value="ARM_TBCD_2nd"/>
</dbReference>